<proteinExistence type="predicted"/>
<accession>A0A1X3A1M1</accession>
<name>A0A1X3A1M1_BIFAD</name>
<evidence type="ECO:0000313" key="2">
    <source>
        <dbReference type="Proteomes" id="UP000193208"/>
    </source>
</evidence>
<evidence type="ECO:0000313" key="1">
    <source>
        <dbReference type="EMBL" id="OSH00588.1"/>
    </source>
</evidence>
<dbReference type="EMBL" id="LNKI01000002">
    <property type="protein sequence ID" value="OSH00588.1"/>
    <property type="molecule type" value="Genomic_DNA"/>
</dbReference>
<organism evidence="1 2">
    <name type="scientific">Bifidobacterium adolescentis</name>
    <dbReference type="NCBI Taxonomy" id="1680"/>
    <lineage>
        <taxon>Bacteria</taxon>
        <taxon>Bacillati</taxon>
        <taxon>Actinomycetota</taxon>
        <taxon>Actinomycetes</taxon>
        <taxon>Bifidobacteriales</taxon>
        <taxon>Bifidobacteriaceae</taxon>
        <taxon>Bifidobacterium</taxon>
    </lineage>
</organism>
<dbReference type="RefSeq" id="WP_085381843.1">
    <property type="nucleotide sequence ID" value="NZ_LNKI01000002.1"/>
</dbReference>
<gene>
    <name evidence="1" type="ORF">AL0467_0988</name>
</gene>
<comment type="caution">
    <text evidence="1">The sequence shown here is derived from an EMBL/GenBank/DDBJ whole genome shotgun (WGS) entry which is preliminary data.</text>
</comment>
<dbReference type="AlphaFoldDB" id="A0A1X3A1M1"/>
<sequence length="66" mass="7775">MDTNEKMAVKIVRDCFTTARETLPAYASCIYVSDMPMITFNTSRAEDFEWTDHGWDFVRRDYVNLV</sequence>
<dbReference type="Proteomes" id="UP000193208">
    <property type="component" value="Unassembled WGS sequence"/>
</dbReference>
<reference evidence="1 2" key="1">
    <citation type="journal article" date="2016" name="Sci. Rep.">
        <title>Evaluation of genetic diversity among strains of the human gut commensal Bifidobacterium adolescentis.</title>
        <authorList>
            <person name="Duranti S."/>
            <person name="Milani C."/>
            <person name="Lugli G.A."/>
            <person name="Mancabelli L."/>
            <person name="Turroni F."/>
            <person name="Ferrario C."/>
            <person name="Mangifesta M."/>
            <person name="Viappiani A."/>
            <person name="Sanchez B."/>
            <person name="Margolles A."/>
            <person name="van Sinderen D."/>
            <person name="Ventura M."/>
        </authorList>
    </citation>
    <scope>NUCLEOTIDE SEQUENCE [LARGE SCALE GENOMIC DNA]</scope>
    <source>
        <strain evidence="1 2">AL46-7</strain>
    </source>
</reference>
<protein>
    <submittedName>
        <fullName evidence="1">Uncharacterized protein</fullName>
    </submittedName>
</protein>